<evidence type="ECO:0000313" key="15">
    <source>
        <dbReference type="Proteomes" id="UP000480275"/>
    </source>
</evidence>
<comment type="catalytic activity">
    <reaction evidence="8 9">
        <text>N(6)-[(R)-lipoyl]-L-lysyl-[protein] + pyruvate + H(+) = N(6)-[(R)-S(8)-acetyldihydrolipoyl]-L-lysyl-[protein] + CO2</text>
        <dbReference type="Rhea" id="RHEA:19189"/>
        <dbReference type="Rhea" id="RHEA-COMP:10474"/>
        <dbReference type="Rhea" id="RHEA-COMP:10478"/>
        <dbReference type="ChEBI" id="CHEBI:15361"/>
        <dbReference type="ChEBI" id="CHEBI:15378"/>
        <dbReference type="ChEBI" id="CHEBI:16526"/>
        <dbReference type="ChEBI" id="CHEBI:83099"/>
        <dbReference type="ChEBI" id="CHEBI:83111"/>
        <dbReference type="EC" id="1.2.4.1"/>
    </reaction>
</comment>
<keyword evidence="5 9" id="KW-0560">Oxidoreductase</keyword>
<evidence type="ECO:0000256" key="10">
    <source>
        <dbReference type="PIRSR" id="PIRSR000156-1"/>
    </source>
</evidence>
<dbReference type="PANTHER" id="PTHR43825">
    <property type="entry name" value="PYRUVATE DEHYDROGENASE E1 COMPONENT"/>
    <property type="match status" value="1"/>
</dbReference>
<keyword evidence="6 9" id="KW-0786">Thiamine pyrophosphate</keyword>
<evidence type="ECO:0000256" key="6">
    <source>
        <dbReference type="ARBA" id="ARBA00023052"/>
    </source>
</evidence>
<feature type="binding site" evidence="10">
    <location>
        <position position="272"/>
    </location>
    <ligand>
        <name>Mg(2+)</name>
        <dbReference type="ChEBI" id="CHEBI:18420"/>
    </ligand>
</feature>
<dbReference type="InterPro" id="IPR009014">
    <property type="entry name" value="Transketo_C/PFOR_II"/>
</dbReference>
<evidence type="ECO:0000256" key="7">
    <source>
        <dbReference type="ARBA" id="ARBA00023317"/>
    </source>
</evidence>
<protein>
    <recommendedName>
        <fullName evidence="4 9">Pyruvate dehydrogenase E1 component</fullName>
        <ecNumber evidence="3 9">1.2.4.1</ecNumber>
    </recommendedName>
</protein>
<feature type="binding site" evidence="10">
    <location>
        <position position="240"/>
    </location>
    <ligand>
        <name>Mg(2+)</name>
        <dbReference type="ChEBI" id="CHEBI:18420"/>
    </ligand>
</feature>
<evidence type="ECO:0000259" key="11">
    <source>
        <dbReference type="Pfam" id="PF00456"/>
    </source>
</evidence>
<dbReference type="SUPFAM" id="SSF52518">
    <property type="entry name" value="Thiamin diphosphate-binding fold (THDP-binding)"/>
    <property type="match status" value="2"/>
</dbReference>
<dbReference type="EC" id="1.2.4.1" evidence="3 9"/>
<dbReference type="EMBL" id="WIXJ01000008">
    <property type="protein sequence ID" value="MQY52318.1"/>
    <property type="molecule type" value="Genomic_DNA"/>
</dbReference>
<dbReference type="InterPro" id="IPR035807">
    <property type="entry name" value="PDC_E1_N"/>
</dbReference>
<dbReference type="Proteomes" id="UP000480275">
    <property type="component" value="Unassembled WGS sequence"/>
</dbReference>
<dbReference type="SUPFAM" id="SSF52922">
    <property type="entry name" value="TK C-terminal domain-like"/>
    <property type="match status" value="1"/>
</dbReference>
<feature type="binding site" evidence="10">
    <location>
        <position position="270"/>
    </location>
    <ligand>
        <name>Mg(2+)</name>
        <dbReference type="ChEBI" id="CHEBI:18420"/>
    </ligand>
</feature>
<dbReference type="PANTHER" id="PTHR43825:SF3">
    <property type="entry name" value="PYRUVATE DEHYDROGENASE E1 COMPONENT"/>
    <property type="match status" value="1"/>
</dbReference>
<comment type="cofactor">
    <cofactor evidence="10">
        <name>Mg(2+)</name>
        <dbReference type="ChEBI" id="CHEBI:18420"/>
    </cofactor>
</comment>
<dbReference type="InterPro" id="IPR041621">
    <property type="entry name" value="PDH_E1_M"/>
</dbReference>
<feature type="domain" description="Pyruvate dehydrogenase E1 component middle" evidence="12">
    <location>
        <begin position="496"/>
        <end position="708"/>
    </location>
</feature>
<keyword evidence="10" id="KW-0460">Magnesium</keyword>
<dbReference type="PIRSF" id="PIRSF000156">
    <property type="entry name" value="Pyruvate_dh_E1"/>
    <property type="match status" value="1"/>
</dbReference>
<dbReference type="InterPro" id="IPR051157">
    <property type="entry name" value="PDH/Transketolase"/>
</dbReference>
<dbReference type="NCBIfam" id="TIGR00759">
    <property type="entry name" value="aceE"/>
    <property type="match status" value="1"/>
</dbReference>
<dbReference type="GO" id="GO:0046872">
    <property type="term" value="F:metal ion binding"/>
    <property type="evidence" value="ECO:0007669"/>
    <property type="project" value="UniProtKB-KW"/>
</dbReference>
<dbReference type="InterPro" id="IPR004660">
    <property type="entry name" value="PDH_E1"/>
</dbReference>
<dbReference type="GO" id="GO:0004739">
    <property type="term" value="F:pyruvate dehydrogenase (acetyl-transferring) activity"/>
    <property type="evidence" value="ECO:0007669"/>
    <property type="project" value="UniProtKB-EC"/>
</dbReference>
<dbReference type="AlphaFoldDB" id="A0A6L5K1C7"/>
<keyword evidence="7 9" id="KW-0670">Pyruvate</keyword>
<organism evidence="14 15">
    <name type="scientific">Rhodocyclus tenuis</name>
    <name type="common">Rhodospirillum tenue</name>
    <dbReference type="NCBI Taxonomy" id="1066"/>
    <lineage>
        <taxon>Bacteria</taxon>
        <taxon>Pseudomonadati</taxon>
        <taxon>Pseudomonadota</taxon>
        <taxon>Betaproteobacteria</taxon>
        <taxon>Rhodocyclales</taxon>
        <taxon>Rhodocyclaceae</taxon>
        <taxon>Rhodocyclus</taxon>
    </lineage>
</organism>
<evidence type="ECO:0000256" key="8">
    <source>
        <dbReference type="ARBA" id="ARBA00051231"/>
    </source>
</evidence>
<sequence length="905" mass="101168">MATAPDTPSASQPGDTDTQETREWLDALASVIGQEGPERAHFLIERLIDSAREAGIDIPYSATTAYLNTIPVSQQPHYPGDADLELRIHAYIRWNAMAMVVRANKHSNVGGHIASFASAAALYDVGFSHFWHVPSADHGGDLIFFQGHSVPGVYARAFLLGRLTEEQLDHFRREVDGKGISSYPHPWLMPDFWQFPTVSMGLGPLQAIYQARFMKYLQARGFANNGEGRTARKVWAFLGDGETDEVETLGAIGMAAREKLDNLIFVINCNLQRLDGPVRGNGSIIQELEAEFRGAGWNVIKLIWGTRWDGLLARDTQGLLKKRMLELVDGDYQTFKAKNGAFVREHFFNTPELRALVADWTDDDIWQLNRGGHDLFKIFATYDAAVNHRGRPTVILAKTIKGYGMGQAGEAMNISHQQKKMDAEAIRRFRDRFELPVADNEIEELPYLRFAEGSRELAYLRERRQALGGYLPQRRRTAAALAIPPLSVFDSLLKASGEGREISTTMAVVRIFNVLLKDRQIGRRVVPIVPDESRTFGMEGMFRQVGIWNQEGQKYVPEDHDQLMFYKESKDGQVLQEGINEAGAMADWIAAATAYSVHGEAMIPFYICYSMFGPQRTLDLCWAAGDQRARGFLIGGTAGRTTLNGEGLQHQDGHSPLLAGLIPNCLAWDPTFAYEVAVIIHDGLQRMFVEQQDVFYYLTAMNENYPHPEMPAGESVDTPADIIRGMYLFRKGLASDGKKAAPRVQLLGSGTIFREVIAAATLLKDDWGVDADLWSCPGFAQLARDGNETQRWNLLHPLEKPRRSHVEHCLDDTRGPVIAASDHVRQFAEQIRPFVRRRYVTLGTDGFGRSDTRERLRYFFEVDRHWITVAALKALADEGSLAPAVVAEAIARYGIASDKPNPLSV</sequence>
<comment type="cofactor">
    <cofactor evidence="1 9">
        <name>thiamine diphosphate</name>
        <dbReference type="ChEBI" id="CHEBI:58937"/>
    </cofactor>
</comment>
<feature type="domain" description="Transketolase-like C-terminal" evidence="13">
    <location>
        <begin position="726"/>
        <end position="863"/>
    </location>
</feature>
<dbReference type="Pfam" id="PF17831">
    <property type="entry name" value="PDH_E1_M"/>
    <property type="match status" value="1"/>
</dbReference>
<evidence type="ECO:0000256" key="2">
    <source>
        <dbReference type="ARBA" id="ARBA00003157"/>
    </source>
</evidence>
<dbReference type="InterPro" id="IPR055152">
    <property type="entry name" value="Transketolase-like_C_2"/>
</dbReference>
<reference evidence="14 15" key="1">
    <citation type="submission" date="2019-10" db="EMBL/GenBank/DDBJ databases">
        <title>Whole-genome sequence of the purple nonsulfur photosynthetic bacterium Rhodocyclus tenuis.</title>
        <authorList>
            <person name="Kyndt J.A."/>
            <person name="Meyer T.E."/>
        </authorList>
    </citation>
    <scope>NUCLEOTIDE SEQUENCE [LARGE SCALE GENOMIC DNA]</scope>
    <source>
        <strain evidence="14 15">DSM 110</strain>
    </source>
</reference>
<evidence type="ECO:0000256" key="1">
    <source>
        <dbReference type="ARBA" id="ARBA00001964"/>
    </source>
</evidence>
<accession>A0A6L5K1C7</accession>
<dbReference type="FunFam" id="3.40.50.970:FF:000011">
    <property type="entry name" value="Pyruvate dehydrogenase E1 component"/>
    <property type="match status" value="1"/>
</dbReference>
<dbReference type="InterPro" id="IPR005474">
    <property type="entry name" value="Transketolase_N"/>
</dbReference>
<evidence type="ECO:0000313" key="14">
    <source>
        <dbReference type="EMBL" id="MQY52318.1"/>
    </source>
</evidence>
<evidence type="ECO:0000256" key="9">
    <source>
        <dbReference type="PIRNR" id="PIRNR000156"/>
    </source>
</evidence>
<dbReference type="Pfam" id="PF00456">
    <property type="entry name" value="Transketolase_N"/>
    <property type="match status" value="1"/>
</dbReference>
<dbReference type="OrthoDB" id="9759664at2"/>
<evidence type="ECO:0000256" key="4">
    <source>
        <dbReference type="ARBA" id="ARBA00017172"/>
    </source>
</evidence>
<keyword evidence="10" id="KW-0479">Metal-binding</keyword>
<dbReference type="CDD" id="cd02017">
    <property type="entry name" value="TPP_E1_EcPDC_like"/>
    <property type="match status" value="1"/>
</dbReference>
<dbReference type="Pfam" id="PF22613">
    <property type="entry name" value="Transketolase_C_1"/>
    <property type="match status" value="1"/>
</dbReference>
<name>A0A6L5K1C7_RHOTE</name>
<evidence type="ECO:0000259" key="13">
    <source>
        <dbReference type="Pfam" id="PF22613"/>
    </source>
</evidence>
<evidence type="ECO:0000256" key="5">
    <source>
        <dbReference type="ARBA" id="ARBA00023002"/>
    </source>
</evidence>
<proteinExistence type="predicted"/>
<evidence type="ECO:0000259" key="12">
    <source>
        <dbReference type="Pfam" id="PF17831"/>
    </source>
</evidence>
<comment type="function">
    <text evidence="2 9">Component of the pyruvate dehydrogenase (PDH) complex, that catalyzes the overall conversion of pyruvate to acetyl-CoA and CO(2).</text>
</comment>
<dbReference type="Gene3D" id="3.40.50.970">
    <property type="match status" value="2"/>
</dbReference>
<dbReference type="InterPro" id="IPR029061">
    <property type="entry name" value="THDP-binding"/>
</dbReference>
<dbReference type="Gene3D" id="3.40.50.920">
    <property type="match status" value="1"/>
</dbReference>
<evidence type="ECO:0000256" key="3">
    <source>
        <dbReference type="ARBA" id="ARBA00012281"/>
    </source>
</evidence>
<feature type="domain" description="Transketolase N-terminal" evidence="11">
    <location>
        <begin position="92"/>
        <end position="302"/>
    </location>
</feature>
<comment type="caution">
    <text evidence="14">The sequence shown here is derived from an EMBL/GenBank/DDBJ whole genome shotgun (WGS) entry which is preliminary data.</text>
</comment>
<gene>
    <name evidence="14" type="primary">aceE</name>
    <name evidence="14" type="ORF">GHK24_11095</name>
</gene>